<reference evidence="3" key="2">
    <citation type="submission" date="2020-09" db="EMBL/GenBank/DDBJ databases">
        <authorList>
            <person name="Sun Q."/>
            <person name="Kim S."/>
        </authorList>
    </citation>
    <scope>NUCLEOTIDE SEQUENCE</scope>
    <source>
        <strain evidence="3">KCTC 42731</strain>
    </source>
</reference>
<evidence type="ECO:0000256" key="2">
    <source>
        <dbReference type="SAM" id="SignalP"/>
    </source>
</evidence>
<reference evidence="3" key="1">
    <citation type="journal article" date="2014" name="Int. J. Syst. Evol. Microbiol.">
        <title>Complete genome sequence of Corynebacterium casei LMG S-19264T (=DSM 44701T), isolated from a smear-ripened cheese.</title>
        <authorList>
            <consortium name="US DOE Joint Genome Institute (JGI-PGF)"/>
            <person name="Walter F."/>
            <person name="Albersmeier A."/>
            <person name="Kalinowski J."/>
            <person name="Ruckert C."/>
        </authorList>
    </citation>
    <scope>NUCLEOTIDE SEQUENCE</scope>
    <source>
        <strain evidence="3">KCTC 42731</strain>
    </source>
</reference>
<feature type="compositionally biased region" description="Basic and acidic residues" evidence="1">
    <location>
        <begin position="319"/>
        <end position="332"/>
    </location>
</feature>
<evidence type="ECO:0008006" key="5">
    <source>
        <dbReference type="Google" id="ProtNLM"/>
    </source>
</evidence>
<dbReference type="AlphaFoldDB" id="A0A919BPP5"/>
<keyword evidence="4" id="KW-1185">Reference proteome</keyword>
<organism evidence="3 4">
    <name type="scientific">Thalassotalea marina</name>
    <dbReference type="NCBI Taxonomy" id="1673741"/>
    <lineage>
        <taxon>Bacteria</taxon>
        <taxon>Pseudomonadati</taxon>
        <taxon>Pseudomonadota</taxon>
        <taxon>Gammaproteobacteria</taxon>
        <taxon>Alteromonadales</taxon>
        <taxon>Colwelliaceae</taxon>
        <taxon>Thalassotalea</taxon>
    </lineage>
</organism>
<evidence type="ECO:0000313" key="3">
    <source>
        <dbReference type="EMBL" id="GHG01277.1"/>
    </source>
</evidence>
<name>A0A919BPP5_9GAMM</name>
<feature type="region of interest" description="Disordered" evidence="1">
    <location>
        <begin position="312"/>
        <end position="334"/>
    </location>
</feature>
<proteinExistence type="predicted"/>
<sequence>MAAKKSLLIAAMLTGLLSTSYHVEARVVNNQSETQATVFTEAELEQMLAPIALYPDTLLTHILIAATYPIEVIDADRFIKNHKNYTDKELARLVGEQDWDPSVKALTRFPNIIEKLSTDLTWMRNLGDAFLQDEEQVLAGVQSLRKRADIAGNLAQMDNVDIIREKKTIIIEPRESEIVYVPYYDTRVVYGDWRWRHYPPVYWQRPVHYSYYHGPFYWRSGVDLALDFFFVGLHWNHYRVVHKHYKSRYHWKNRYHRNQRITTSHEVKRWVHNPRHRKGVAYRTPTIKTRYASHQPSYREAKSVRIKERKTYPHKSSYRTKDYASSRHEKVSHSLKVNQAVKVNKHREKHISPVKANQPTARFHASKARDKAEFKRDNLARKHIAKEKSEYRPVKREQARYESVKYKSHMKERSKQYSTKVKSRERQSAQGGHKRMSRAKVASGSSNHKSMKSSSRQFKNH</sequence>
<feature type="chain" id="PRO_5037388238" description="DUF3300 domain-containing protein" evidence="2">
    <location>
        <begin position="26"/>
        <end position="461"/>
    </location>
</feature>
<comment type="caution">
    <text evidence="3">The sequence shown here is derived from an EMBL/GenBank/DDBJ whole genome shotgun (WGS) entry which is preliminary data.</text>
</comment>
<dbReference type="EMBL" id="BNCK01000008">
    <property type="protein sequence ID" value="GHG01277.1"/>
    <property type="molecule type" value="Genomic_DNA"/>
</dbReference>
<dbReference type="Pfam" id="PF11737">
    <property type="entry name" value="DUF3300"/>
    <property type="match status" value="1"/>
</dbReference>
<dbReference type="RefSeq" id="WP_189772788.1">
    <property type="nucleotide sequence ID" value="NZ_BNCK01000008.1"/>
</dbReference>
<evidence type="ECO:0000256" key="1">
    <source>
        <dbReference type="SAM" id="MobiDB-lite"/>
    </source>
</evidence>
<protein>
    <recommendedName>
        <fullName evidence="5">DUF3300 domain-containing protein</fullName>
    </recommendedName>
</protein>
<feature type="region of interest" description="Disordered" evidence="1">
    <location>
        <begin position="387"/>
        <end position="461"/>
    </location>
</feature>
<feature type="signal peptide" evidence="2">
    <location>
        <begin position="1"/>
        <end position="25"/>
    </location>
</feature>
<dbReference type="PANTHER" id="PTHR40269">
    <property type="entry name" value="OUTER MEMBRANE PROTEIN-RELATED"/>
    <property type="match status" value="1"/>
</dbReference>
<dbReference type="PANTHER" id="PTHR40269:SF1">
    <property type="entry name" value="OUTER MEMBRANE PROTEIN"/>
    <property type="match status" value="1"/>
</dbReference>
<dbReference type="InterPro" id="IPR021728">
    <property type="entry name" value="DUF3300"/>
</dbReference>
<feature type="compositionally biased region" description="Low complexity" evidence="1">
    <location>
        <begin position="443"/>
        <end position="455"/>
    </location>
</feature>
<feature type="compositionally biased region" description="Basic and acidic residues" evidence="1">
    <location>
        <begin position="387"/>
        <end position="415"/>
    </location>
</feature>
<keyword evidence="2" id="KW-0732">Signal</keyword>
<evidence type="ECO:0000313" key="4">
    <source>
        <dbReference type="Proteomes" id="UP000623842"/>
    </source>
</evidence>
<gene>
    <name evidence="3" type="ORF">GCM10017161_32420</name>
</gene>
<accession>A0A919BPP5</accession>
<dbReference type="Proteomes" id="UP000623842">
    <property type="component" value="Unassembled WGS sequence"/>
</dbReference>